<dbReference type="GO" id="GO:0016567">
    <property type="term" value="P:protein ubiquitination"/>
    <property type="evidence" value="ECO:0007669"/>
    <property type="project" value="InterPro"/>
</dbReference>
<feature type="domain" description="VWFA" evidence="3">
    <location>
        <begin position="176"/>
        <end position="359"/>
    </location>
</feature>
<feature type="coiled-coil region" evidence="1">
    <location>
        <begin position="38"/>
        <end position="65"/>
    </location>
</feature>
<evidence type="ECO:0000313" key="6">
    <source>
        <dbReference type="Proteomes" id="UP000828390"/>
    </source>
</evidence>
<organism evidence="5 6">
    <name type="scientific">Dreissena polymorpha</name>
    <name type="common">Zebra mussel</name>
    <name type="synonym">Mytilus polymorpha</name>
    <dbReference type="NCBI Taxonomy" id="45954"/>
    <lineage>
        <taxon>Eukaryota</taxon>
        <taxon>Metazoa</taxon>
        <taxon>Spiralia</taxon>
        <taxon>Lophotrochozoa</taxon>
        <taxon>Mollusca</taxon>
        <taxon>Bivalvia</taxon>
        <taxon>Autobranchia</taxon>
        <taxon>Heteroconchia</taxon>
        <taxon>Euheterodonta</taxon>
        <taxon>Imparidentia</taxon>
        <taxon>Neoheterodontei</taxon>
        <taxon>Myida</taxon>
        <taxon>Dreissenoidea</taxon>
        <taxon>Dreissenidae</taxon>
        <taxon>Dreissena</taxon>
    </lineage>
</organism>
<gene>
    <name evidence="5" type="ORF">DPMN_051134</name>
</gene>
<evidence type="ECO:0000259" key="3">
    <source>
        <dbReference type="PROSITE" id="PS50234"/>
    </source>
</evidence>
<comment type="caution">
    <text evidence="5">The sequence shown here is derived from an EMBL/GenBank/DDBJ whole genome shotgun (WGS) entry which is preliminary data.</text>
</comment>
<keyword evidence="1" id="KW-0175">Coiled coil</keyword>
<dbReference type="SUPFAM" id="SSF159034">
    <property type="entry name" value="Mib/herc2 domain-like"/>
    <property type="match status" value="2"/>
</dbReference>
<dbReference type="GO" id="GO:0046872">
    <property type="term" value="F:metal ion binding"/>
    <property type="evidence" value="ECO:0007669"/>
    <property type="project" value="InterPro"/>
</dbReference>
<keyword evidence="6" id="KW-1185">Reference proteome</keyword>
<feature type="region of interest" description="Disordered" evidence="2">
    <location>
        <begin position="111"/>
        <end position="136"/>
    </location>
</feature>
<dbReference type="CDD" id="cd00198">
    <property type="entry name" value="vWFA"/>
    <property type="match status" value="1"/>
</dbReference>
<evidence type="ECO:0000313" key="5">
    <source>
        <dbReference type="EMBL" id="KAH3725300.1"/>
    </source>
</evidence>
<dbReference type="GO" id="GO:0004842">
    <property type="term" value="F:ubiquitin-protein transferase activity"/>
    <property type="evidence" value="ECO:0007669"/>
    <property type="project" value="InterPro"/>
</dbReference>
<feature type="compositionally biased region" description="Polar residues" evidence="2">
    <location>
        <begin position="114"/>
        <end position="126"/>
    </location>
</feature>
<dbReference type="InterPro" id="IPR002035">
    <property type="entry name" value="VWF_A"/>
</dbReference>
<proteinExistence type="predicted"/>
<dbReference type="SUPFAM" id="SSF53300">
    <property type="entry name" value="vWA-like"/>
    <property type="match status" value="1"/>
</dbReference>
<dbReference type="InterPro" id="IPR036465">
    <property type="entry name" value="vWFA_dom_sf"/>
</dbReference>
<dbReference type="PROSITE" id="PS50234">
    <property type="entry name" value="VWFA"/>
    <property type="match status" value="1"/>
</dbReference>
<evidence type="ECO:0000256" key="2">
    <source>
        <dbReference type="SAM" id="MobiDB-lite"/>
    </source>
</evidence>
<name>A0A9D4CJ74_DREPO</name>
<feature type="region of interest" description="Disordered" evidence="2">
    <location>
        <begin position="565"/>
        <end position="589"/>
    </location>
</feature>
<dbReference type="AlphaFoldDB" id="A0A9D4CJ74"/>
<protein>
    <submittedName>
        <fullName evidence="5">Uncharacterized protein</fullName>
    </submittedName>
</protein>
<evidence type="ECO:0000256" key="1">
    <source>
        <dbReference type="SAM" id="Coils"/>
    </source>
</evidence>
<sequence length="589" mass="66298">MDSQIPDVSEIKTGTERIHAILLQNANLQAGCICRDKIADIKKELDALKEKLSSSEEECKTVRMKRDEVKGARAREIHELSTKLERIQRTMERNRPLGKWAGSEYVETMHSAESDTSVSDFGSVTPLQKPDTHSNRVCVKRQSERQNSMDVDKWQLLGSQEVERVSLLSQTPRGYHTVLLLDISESMAVGDSWRKVKTFVNDFISGLDEHSVLHQPSRHVDEHISLVTFGHKTHVEIPMSKDFKQIRNKIGKFDFNVKTYRFVFLVTDDIELGGPSPLVGGLLVARAVLMSVQNPPACINNGCSHHKVILLTDGQPTEMTLYSGPDVVDQTKVDEDMMNIVWILDILNEGAMSVFFVEVPNCTTSFFSCIRSVEPHRNIFDCSDGRRLARRNNLCADKTTNNHFAVSNTASQRRTLGMYRESNCQTLPIIGSRVRRGPDWKWDNQDSNGVGTVVGHWDNETCVTVEWDAKLPGGNLGYRYGNGLFDLLIVDEVRRLQPGELMAVGCQVKTGRHGKFRNVHAWNKGVVVEMKPPKARVRWDSGIRGDYSYGEDDKFEIEIWESATSATTKTESDEAASGSKSKTKIKLSK</sequence>
<dbReference type="PROSITE" id="PS51416">
    <property type="entry name" value="MIB_HERC2"/>
    <property type="match status" value="1"/>
</dbReference>
<dbReference type="Pfam" id="PF13519">
    <property type="entry name" value="VWA_2"/>
    <property type="match status" value="1"/>
</dbReference>
<feature type="domain" description="MIB/HERC2" evidence="4">
    <location>
        <begin position="421"/>
        <end position="493"/>
    </location>
</feature>
<dbReference type="InterPro" id="IPR037252">
    <property type="entry name" value="Mib_Herc2_sf"/>
</dbReference>
<dbReference type="Gene3D" id="3.40.50.410">
    <property type="entry name" value="von Willebrand factor, type A domain"/>
    <property type="match status" value="1"/>
</dbReference>
<reference evidence="5" key="1">
    <citation type="journal article" date="2019" name="bioRxiv">
        <title>The Genome of the Zebra Mussel, Dreissena polymorpha: A Resource for Invasive Species Research.</title>
        <authorList>
            <person name="McCartney M.A."/>
            <person name="Auch B."/>
            <person name="Kono T."/>
            <person name="Mallez S."/>
            <person name="Zhang Y."/>
            <person name="Obille A."/>
            <person name="Becker A."/>
            <person name="Abrahante J.E."/>
            <person name="Garbe J."/>
            <person name="Badalamenti J.P."/>
            <person name="Herman A."/>
            <person name="Mangelson H."/>
            <person name="Liachko I."/>
            <person name="Sullivan S."/>
            <person name="Sone E.D."/>
            <person name="Koren S."/>
            <person name="Silverstein K.A.T."/>
            <person name="Beckman K.B."/>
            <person name="Gohl D.M."/>
        </authorList>
    </citation>
    <scope>NUCLEOTIDE SEQUENCE</scope>
    <source>
        <strain evidence="5">Duluth1</strain>
        <tissue evidence="5">Whole animal</tissue>
    </source>
</reference>
<dbReference type="Gene3D" id="2.30.30.40">
    <property type="entry name" value="SH3 Domains"/>
    <property type="match status" value="2"/>
</dbReference>
<dbReference type="EMBL" id="JAIWYP010000012">
    <property type="protein sequence ID" value="KAH3725300.1"/>
    <property type="molecule type" value="Genomic_DNA"/>
</dbReference>
<dbReference type="InterPro" id="IPR010606">
    <property type="entry name" value="Mib_Herc2"/>
</dbReference>
<reference evidence="5" key="2">
    <citation type="submission" date="2020-11" db="EMBL/GenBank/DDBJ databases">
        <authorList>
            <person name="McCartney M.A."/>
            <person name="Auch B."/>
            <person name="Kono T."/>
            <person name="Mallez S."/>
            <person name="Becker A."/>
            <person name="Gohl D.M."/>
            <person name="Silverstein K.A.T."/>
            <person name="Koren S."/>
            <person name="Bechman K.B."/>
            <person name="Herman A."/>
            <person name="Abrahante J.E."/>
            <person name="Garbe J."/>
        </authorList>
    </citation>
    <scope>NUCLEOTIDE SEQUENCE</scope>
    <source>
        <strain evidence="5">Duluth1</strain>
        <tissue evidence="5">Whole animal</tissue>
    </source>
</reference>
<dbReference type="SMART" id="SM00327">
    <property type="entry name" value="VWA"/>
    <property type="match status" value="1"/>
</dbReference>
<dbReference type="Proteomes" id="UP000828390">
    <property type="component" value="Unassembled WGS sequence"/>
</dbReference>
<dbReference type="Pfam" id="PF06701">
    <property type="entry name" value="MIB_HERC2"/>
    <property type="match status" value="1"/>
</dbReference>
<accession>A0A9D4CJ74</accession>
<evidence type="ECO:0000259" key="4">
    <source>
        <dbReference type="PROSITE" id="PS51416"/>
    </source>
</evidence>